<feature type="region of interest" description="Disordered" evidence="1">
    <location>
        <begin position="229"/>
        <end position="256"/>
    </location>
</feature>
<evidence type="ECO:0000313" key="4">
    <source>
        <dbReference type="Proteomes" id="UP000681722"/>
    </source>
</evidence>
<evidence type="ECO:0000259" key="2">
    <source>
        <dbReference type="Pfam" id="PF26100"/>
    </source>
</evidence>
<dbReference type="InterPro" id="IPR058554">
    <property type="entry name" value="RAG1_RNase_H"/>
</dbReference>
<gene>
    <name evidence="3" type="ORF">SRO942_LOCUS40087</name>
</gene>
<evidence type="ECO:0000313" key="3">
    <source>
        <dbReference type="EMBL" id="CAF4412444.1"/>
    </source>
</evidence>
<organism evidence="3 4">
    <name type="scientific">Didymodactylos carnosus</name>
    <dbReference type="NCBI Taxonomy" id="1234261"/>
    <lineage>
        <taxon>Eukaryota</taxon>
        <taxon>Metazoa</taxon>
        <taxon>Spiralia</taxon>
        <taxon>Gnathifera</taxon>
        <taxon>Rotifera</taxon>
        <taxon>Eurotatoria</taxon>
        <taxon>Bdelloidea</taxon>
        <taxon>Philodinida</taxon>
        <taxon>Philodinidae</taxon>
        <taxon>Didymodactylos</taxon>
    </lineage>
</organism>
<dbReference type="EMBL" id="CAJOBC010092852">
    <property type="protein sequence ID" value="CAF4412444.1"/>
    <property type="molecule type" value="Genomic_DNA"/>
</dbReference>
<dbReference type="Pfam" id="PF26100">
    <property type="entry name" value="RAG1_RNase_H"/>
    <property type="match status" value="1"/>
</dbReference>
<name>A0A8S2VR17_9BILA</name>
<accession>A0A8S2VR17</accession>
<proteinExistence type="predicted"/>
<protein>
    <recommendedName>
        <fullName evidence="2">V(D)J recombination-activating protein 1 RNase H domain-containing protein</fullName>
    </recommendedName>
</protein>
<sequence length="256" mass="29472">MFVPLSLSDGATGEVLWQNKTSNSAYWVRPMALIAEKENPDLIRFVNEKFEPEEQMLREKGLNIDHNGQQYSVHVIIEDSMKDVKIRLVESGLGGAHCLMCERKQEDWKNVKKIEEENYFAITRTAEKTLKLYEEMIEEKGKIVRRQNDYDIRGGLTTEPLSSSDHHYITLTHQYINGTTWFLNIFYRITANLLVWAVRGEENQEKLKKANQAVLKHIEDATGLKLDQCDSSSGNTGTSTTGSQGRRFFSHDLREK</sequence>
<feature type="compositionally biased region" description="Low complexity" evidence="1">
    <location>
        <begin position="231"/>
        <end position="245"/>
    </location>
</feature>
<feature type="non-terminal residue" evidence="3">
    <location>
        <position position="256"/>
    </location>
</feature>
<dbReference type="AlphaFoldDB" id="A0A8S2VR17"/>
<evidence type="ECO:0000256" key="1">
    <source>
        <dbReference type="SAM" id="MobiDB-lite"/>
    </source>
</evidence>
<feature type="domain" description="V(D)J recombination-activating protein 1 RNase H" evidence="2">
    <location>
        <begin position="12"/>
        <end position="95"/>
    </location>
</feature>
<dbReference type="Proteomes" id="UP000681722">
    <property type="component" value="Unassembled WGS sequence"/>
</dbReference>
<dbReference type="OrthoDB" id="8193306at2759"/>
<reference evidence="3" key="1">
    <citation type="submission" date="2021-02" db="EMBL/GenBank/DDBJ databases">
        <authorList>
            <person name="Nowell W R."/>
        </authorList>
    </citation>
    <scope>NUCLEOTIDE SEQUENCE</scope>
</reference>
<comment type="caution">
    <text evidence="3">The sequence shown here is derived from an EMBL/GenBank/DDBJ whole genome shotgun (WGS) entry which is preliminary data.</text>
</comment>